<evidence type="ECO:0000313" key="2">
    <source>
        <dbReference type="Proteomes" id="UP001168528"/>
    </source>
</evidence>
<evidence type="ECO:0000313" key="1">
    <source>
        <dbReference type="EMBL" id="MDO1451756.1"/>
    </source>
</evidence>
<accession>A0ABT8RI22</accession>
<sequence length="57" mass="6763">MNSFHLSIFKELKGFLQKTSFNPSAYTMRQQDFSRKRKLDFSTTFLLILSLLKKACR</sequence>
<dbReference type="Proteomes" id="UP001168528">
    <property type="component" value="Unassembled WGS sequence"/>
</dbReference>
<keyword evidence="2" id="KW-1185">Reference proteome</keyword>
<proteinExistence type="predicted"/>
<dbReference type="RefSeq" id="WP_302042553.1">
    <property type="nucleotide sequence ID" value="NZ_JAUKPO010000088.1"/>
</dbReference>
<gene>
    <name evidence="1" type="ORF">Q0590_36115</name>
</gene>
<protein>
    <recommendedName>
        <fullName evidence="3">DUF4372 domain-containing protein</fullName>
    </recommendedName>
</protein>
<evidence type="ECO:0008006" key="3">
    <source>
        <dbReference type="Google" id="ProtNLM"/>
    </source>
</evidence>
<comment type="caution">
    <text evidence="1">The sequence shown here is derived from an EMBL/GenBank/DDBJ whole genome shotgun (WGS) entry which is preliminary data.</text>
</comment>
<reference evidence="1" key="1">
    <citation type="submission" date="2023-07" db="EMBL/GenBank/DDBJ databases">
        <title>The genome sequence of Rhodocytophaga aerolata KACC 12507.</title>
        <authorList>
            <person name="Zhang X."/>
        </authorList>
    </citation>
    <scope>NUCLEOTIDE SEQUENCE</scope>
    <source>
        <strain evidence="1">KACC 12507</strain>
    </source>
</reference>
<organism evidence="1 2">
    <name type="scientific">Rhodocytophaga aerolata</name>
    <dbReference type="NCBI Taxonomy" id="455078"/>
    <lineage>
        <taxon>Bacteria</taxon>
        <taxon>Pseudomonadati</taxon>
        <taxon>Bacteroidota</taxon>
        <taxon>Cytophagia</taxon>
        <taxon>Cytophagales</taxon>
        <taxon>Rhodocytophagaceae</taxon>
        <taxon>Rhodocytophaga</taxon>
    </lineage>
</organism>
<dbReference type="EMBL" id="JAUKPO010000088">
    <property type="protein sequence ID" value="MDO1451756.1"/>
    <property type="molecule type" value="Genomic_DNA"/>
</dbReference>
<name>A0ABT8RI22_9BACT</name>